<dbReference type="Proteomes" id="UP000176504">
    <property type="component" value="Unassembled WGS sequence"/>
</dbReference>
<comment type="caution">
    <text evidence="2">The sequence shown here is derived from an EMBL/GenBank/DDBJ whole genome shotgun (WGS) entry which is preliminary data.</text>
</comment>
<dbReference type="EMBL" id="MEVI01000001">
    <property type="protein sequence ID" value="OGC55925.1"/>
    <property type="molecule type" value="Genomic_DNA"/>
</dbReference>
<gene>
    <name evidence="2" type="ORF">A3A78_02705</name>
</gene>
<feature type="transmembrane region" description="Helical" evidence="1">
    <location>
        <begin position="164"/>
        <end position="182"/>
    </location>
</feature>
<keyword evidence="1" id="KW-1133">Transmembrane helix</keyword>
<protein>
    <submittedName>
        <fullName evidence="2">Uncharacterized protein</fullName>
    </submittedName>
</protein>
<evidence type="ECO:0000313" key="2">
    <source>
        <dbReference type="EMBL" id="OGC55925.1"/>
    </source>
</evidence>
<evidence type="ECO:0000313" key="3">
    <source>
        <dbReference type="Proteomes" id="UP000176504"/>
    </source>
</evidence>
<feature type="transmembrane region" description="Helical" evidence="1">
    <location>
        <begin position="288"/>
        <end position="317"/>
    </location>
</feature>
<accession>A0A1F4VFM9</accession>
<sequence length="424" mass="45032">MSTLKKAVPLFVTLFLIAIIFARPGLASCGDGTRPPGSTFWQTVIGVILGDESTQRSLGVGAFQALIDSFYIGMTGYPTDCFSDTSDWPDLNLTGQGTGLRNGSLLALSTSTLQGAVDTPPPATLALYFNGIKEDSPVFQEAQAATISNPFKSVYEIWKGFRNASYGLLAAFVLVISVMISMRSKIDPQTAVTAQAAIPRIIISAILITLSYGIGAIFDQSIGLGWNSPLVKIAGSFILETTGGGASVLKGVNPSLTTPPYSCSEISSISAASDCAAKVLLGPIGLGFILTIGLTLVVLVALVFLVIFLFALGAVYIFNYLKIIFLTIFSPLIFAIAAIPGQEHRIKDWFVDMLSAVLALPAIVLLIMLGFYLFLSVLWDSSTPTPGFWSTALSPLVGGMLMFGTWIVALRAPGMINAYLKPKK</sequence>
<keyword evidence="1" id="KW-0812">Transmembrane</keyword>
<feature type="transmembrane region" description="Helical" evidence="1">
    <location>
        <begin position="353"/>
        <end position="375"/>
    </location>
</feature>
<feature type="transmembrane region" description="Helical" evidence="1">
    <location>
        <begin position="387"/>
        <end position="410"/>
    </location>
</feature>
<reference evidence="2 3" key="1">
    <citation type="journal article" date="2016" name="Nat. Commun.">
        <title>Thousands of microbial genomes shed light on interconnected biogeochemical processes in an aquifer system.</title>
        <authorList>
            <person name="Anantharaman K."/>
            <person name="Brown C.T."/>
            <person name="Hug L.A."/>
            <person name="Sharon I."/>
            <person name="Castelle C.J."/>
            <person name="Probst A.J."/>
            <person name="Thomas B.C."/>
            <person name="Singh A."/>
            <person name="Wilkins M.J."/>
            <person name="Karaoz U."/>
            <person name="Brodie E.L."/>
            <person name="Williams K.H."/>
            <person name="Hubbard S.S."/>
            <person name="Banfield J.F."/>
        </authorList>
    </citation>
    <scope>NUCLEOTIDE SEQUENCE [LARGE SCALE GENOMIC DNA]</scope>
</reference>
<organism evidence="2 3">
    <name type="scientific">candidate division WWE3 bacterium RIFCSPLOWO2_01_FULL_41_18</name>
    <dbReference type="NCBI Taxonomy" id="1802625"/>
    <lineage>
        <taxon>Bacteria</taxon>
        <taxon>Katanobacteria</taxon>
    </lineage>
</organism>
<proteinExistence type="predicted"/>
<dbReference type="AlphaFoldDB" id="A0A1F4VFM9"/>
<keyword evidence="1" id="KW-0472">Membrane</keyword>
<evidence type="ECO:0000256" key="1">
    <source>
        <dbReference type="SAM" id="Phobius"/>
    </source>
</evidence>
<feature type="transmembrane region" description="Helical" evidence="1">
    <location>
        <begin position="323"/>
        <end position="341"/>
    </location>
</feature>
<name>A0A1F4VFM9_UNCKA</name>